<dbReference type="PANTHER" id="PTHR23322:SF89">
    <property type="entry name" value="OS02G0522600 PROTEIN"/>
    <property type="match status" value="1"/>
</dbReference>
<evidence type="ECO:0000313" key="3">
    <source>
        <dbReference type="EnsemblPlants" id="HORVU.MOREX.r3.7HG0647200.1.CDS1"/>
    </source>
</evidence>
<reference evidence="3" key="3">
    <citation type="submission" date="2022-01" db="UniProtKB">
        <authorList>
            <consortium name="EnsemblPlants"/>
        </authorList>
    </citation>
    <scope>IDENTIFICATION</scope>
    <source>
        <strain evidence="3">subsp. vulgare</strain>
    </source>
</reference>
<sequence>MATETSMETSMETMPEMEDLAAAFAASVTMSGSSTNNNNSNILPAPRLPAAASTSTSLTGQEMKMVRHMEDLVAAFAAASVSLPASPHNTAPSTVPPSHTTTTTTTTTTATEEDGREPAKGEEACVVRVRFPDGRAACRSFGAGRPVAALFRYCRSVLLGAGGPGRRAFRIVKLAGGSSEEVRAGSASFRDLGLHHCTLHVVLA</sequence>
<dbReference type="Gramene" id="HORVU.MOREX.r3.7HG0647200.1">
    <property type="protein sequence ID" value="HORVU.MOREX.r3.7HG0647200.1.CDS1"/>
    <property type="gene ID" value="HORVU.MOREX.r3.7HG0647200"/>
</dbReference>
<dbReference type="InterPro" id="IPR029071">
    <property type="entry name" value="Ubiquitin-like_domsf"/>
</dbReference>
<dbReference type="InterPro" id="IPR050730">
    <property type="entry name" value="UBX_domain-protein"/>
</dbReference>
<dbReference type="SUPFAM" id="SSF54236">
    <property type="entry name" value="Ubiquitin-like"/>
    <property type="match status" value="1"/>
</dbReference>
<feature type="domain" description="UBX" evidence="2">
    <location>
        <begin position="120"/>
        <end position="202"/>
    </location>
</feature>
<organism evidence="3 4">
    <name type="scientific">Hordeum vulgare subsp. vulgare</name>
    <name type="common">Domesticated barley</name>
    <dbReference type="NCBI Taxonomy" id="112509"/>
    <lineage>
        <taxon>Eukaryota</taxon>
        <taxon>Viridiplantae</taxon>
        <taxon>Streptophyta</taxon>
        <taxon>Embryophyta</taxon>
        <taxon>Tracheophyta</taxon>
        <taxon>Spermatophyta</taxon>
        <taxon>Magnoliopsida</taxon>
        <taxon>Liliopsida</taxon>
        <taxon>Poales</taxon>
        <taxon>Poaceae</taxon>
        <taxon>BOP clade</taxon>
        <taxon>Pooideae</taxon>
        <taxon>Triticodae</taxon>
        <taxon>Triticeae</taxon>
        <taxon>Hordeinae</taxon>
        <taxon>Hordeum</taxon>
    </lineage>
</organism>
<dbReference type="EnsemblPlants" id="HORVU.MOREX.r3.7HG0647200.1">
    <property type="protein sequence ID" value="HORVU.MOREX.r3.7HG0647200.1.CDS1"/>
    <property type="gene ID" value="HORVU.MOREX.r3.7HG0647200"/>
</dbReference>
<feature type="compositionally biased region" description="Polar residues" evidence="1">
    <location>
        <begin position="88"/>
        <end position="99"/>
    </location>
</feature>
<reference evidence="3" key="2">
    <citation type="submission" date="2020-10" db="EMBL/GenBank/DDBJ databases">
        <authorList>
            <person name="Scholz U."/>
            <person name="Mascher M."/>
            <person name="Fiebig A."/>
        </authorList>
    </citation>
    <scope>NUCLEOTIDE SEQUENCE [LARGE SCALE GENOMIC DNA]</scope>
    <source>
        <strain evidence="3">cv. Morex</strain>
    </source>
</reference>
<dbReference type="PROSITE" id="PS50033">
    <property type="entry name" value="UBX"/>
    <property type="match status" value="1"/>
</dbReference>
<dbReference type="SMR" id="A0A8I6Z6M0"/>
<feature type="compositionally biased region" description="Low complexity" evidence="1">
    <location>
        <begin position="100"/>
        <end position="110"/>
    </location>
</feature>
<protein>
    <recommendedName>
        <fullName evidence="2">UBX domain-containing protein</fullName>
    </recommendedName>
</protein>
<name>A0A8I6Z6M0_HORVV</name>
<reference evidence="4" key="1">
    <citation type="journal article" date="2012" name="Nature">
        <title>A physical, genetic and functional sequence assembly of the barley genome.</title>
        <authorList>
            <consortium name="The International Barley Genome Sequencing Consortium"/>
            <person name="Mayer K.F."/>
            <person name="Waugh R."/>
            <person name="Brown J.W."/>
            <person name="Schulman A."/>
            <person name="Langridge P."/>
            <person name="Platzer M."/>
            <person name="Fincher G.B."/>
            <person name="Muehlbauer G.J."/>
            <person name="Sato K."/>
            <person name="Close T.J."/>
            <person name="Wise R.P."/>
            <person name="Stein N."/>
        </authorList>
    </citation>
    <scope>NUCLEOTIDE SEQUENCE [LARGE SCALE GENOMIC DNA]</scope>
    <source>
        <strain evidence="4">cv. Morex</strain>
    </source>
</reference>
<dbReference type="AlphaFoldDB" id="A0A8I6Z6M0"/>
<evidence type="ECO:0000256" key="1">
    <source>
        <dbReference type="SAM" id="MobiDB-lite"/>
    </source>
</evidence>
<evidence type="ECO:0000259" key="2">
    <source>
        <dbReference type="PROSITE" id="PS50033"/>
    </source>
</evidence>
<proteinExistence type="predicted"/>
<dbReference type="Proteomes" id="UP000011116">
    <property type="component" value="Chromosome 7H"/>
</dbReference>
<feature type="region of interest" description="Disordered" evidence="1">
    <location>
        <begin position="85"/>
        <end position="121"/>
    </location>
</feature>
<accession>A0A8I6Z6M0</accession>
<dbReference type="InterPro" id="IPR001012">
    <property type="entry name" value="UBX_dom"/>
</dbReference>
<keyword evidence="4" id="KW-1185">Reference proteome</keyword>
<dbReference type="PANTHER" id="PTHR23322">
    <property type="entry name" value="FAS-ASSOCIATED PROTEIN"/>
    <property type="match status" value="1"/>
</dbReference>
<evidence type="ECO:0000313" key="4">
    <source>
        <dbReference type="Proteomes" id="UP000011116"/>
    </source>
</evidence>